<dbReference type="InterPro" id="IPR013960">
    <property type="entry name" value="DASH_Duo1"/>
</dbReference>
<evidence type="ECO:0000256" key="19">
    <source>
        <dbReference type="SAM" id="MobiDB-lite"/>
    </source>
</evidence>
<keyword evidence="8" id="KW-0493">Microtubule</keyword>
<evidence type="ECO:0000256" key="18">
    <source>
        <dbReference type="ARBA" id="ARBA00044358"/>
    </source>
</evidence>
<gene>
    <name evidence="20" type="ORF">SODALDRAFT_381833</name>
</gene>
<evidence type="ECO:0000256" key="14">
    <source>
        <dbReference type="ARBA" id="ARBA00023242"/>
    </source>
</evidence>
<keyword evidence="14" id="KW-0539">Nucleus</keyword>
<keyword evidence="7" id="KW-0132">Cell division</keyword>
<evidence type="ECO:0000256" key="9">
    <source>
        <dbReference type="ARBA" id="ARBA00022776"/>
    </source>
</evidence>
<evidence type="ECO:0000313" key="21">
    <source>
        <dbReference type="Proteomes" id="UP000272025"/>
    </source>
</evidence>
<evidence type="ECO:0000256" key="8">
    <source>
        <dbReference type="ARBA" id="ARBA00022701"/>
    </source>
</evidence>
<dbReference type="STRING" id="1314773.A0A3N2PKK9"/>
<keyword evidence="16" id="KW-0137">Centromere</keyword>
<evidence type="ECO:0000256" key="13">
    <source>
        <dbReference type="ARBA" id="ARBA00023212"/>
    </source>
</evidence>
<protein>
    <recommendedName>
        <fullName evidence="17">DASH complex subunit DUO1</fullName>
    </recommendedName>
    <alternativeName>
        <fullName evidence="18">Outer kinetochore protein DUO1</fullName>
    </alternativeName>
</protein>
<evidence type="ECO:0000256" key="7">
    <source>
        <dbReference type="ARBA" id="ARBA00022618"/>
    </source>
</evidence>
<dbReference type="Pfam" id="PF08651">
    <property type="entry name" value="DASH_Duo1"/>
    <property type="match status" value="1"/>
</dbReference>
<dbReference type="OrthoDB" id="5599235at2759"/>
<reference evidence="20 21" key="1">
    <citation type="journal article" date="2018" name="Mol. Ecol.">
        <title>The obligate alkalophilic soda-lake fungus Sodiomyces alkalinus has shifted to a protein diet.</title>
        <authorList>
            <person name="Grum-Grzhimaylo A.A."/>
            <person name="Falkoski D.L."/>
            <person name="van den Heuvel J."/>
            <person name="Valero-Jimenez C.A."/>
            <person name="Min B."/>
            <person name="Choi I.G."/>
            <person name="Lipzen A."/>
            <person name="Daum C.G."/>
            <person name="Aanen D.K."/>
            <person name="Tsang A."/>
            <person name="Henrissat B."/>
            <person name="Bilanenko E.N."/>
            <person name="de Vries R.P."/>
            <person name="van Kan J.A.L."/>
            <person name="Grigoriev I.V."/>
            <person name="Debets A.J.M."/>
        </authorList>
    </citation>
    <scope>NUCLEOTIDE SEQUENCE [LARGE SCALE GENOMIC DNA]</scope>
    <source>
        <strain evidence="20 21">F11</strain>
    </source>
</reference>
<dbReference type="GO" id="GO:0000278">
    <property type="term" value="P:mitotic cell cycle"/>
    <property type="evidence" value="ECO:0007669"/>
    <property type="project" value="InterPro"/>
</dbReference>
<dbReference type="GO" id="GO:0007059">
    <property type="term" value="P:chromosome segregation"/>
    <property type="evidence" value="ECO:0007669"/>
    <property type="project" value="UniProtKB-KW"/>
</dbReference>
<keyword evidence="5" id="KW-0158">Chromosome</keyword>
<dbReference type="GO" id="GO:0072686">
    <property type="term" value="C:mitotic spindle"/>
    <property type="evidence" value="ECO:0007669"/>
    <property type="project" value="InterPro"/>
</dbReference>
<dbReference type="GeneID" id="39583667"/>
<feature type="compositionally biased region" description="Basic and acidic residues" evidence="19">
    <location>
        <begin position="272"/>
        <end position="297"/>
    </location>
</feature>
<dbReference type="GO" id="GO:0005874">
    <property type="term" value="C:microtubule"/>
    <property type="evidence" value="ECO:0007669"/>
    <property type="project" value="UniProtKB-KW"/>
</dbReference>
<evidence type="ECO:0000313" key="20">
    <source>
        <dbReference type="EMBL" id="ROT34856.1"/>
    </source>
</evidence>
<feature type="region of interest" description="Disordered" evidence="19">
    <location>
        <begin position="272"/>
        <end position="315"/>
    </location>
</feature>
<evidence type="ECO:0000256" key="12">
    <source>
        <dbReference type="ARBA" id="ARBA00023054"/>
    </source>
</evidence>
<dbReference type="GO" id="GO:0051301">
    <property type="term" value="P:cell division"/>
    <property type="evidence" value="ECO:0007669"/>
    <property type="project" value="UniProtKB-KW"/>
</dbReference>
<evidence type="ECO:0000256" key="4">
    <source>
        <dbReference type="ARBA" id="ARBA00005366"/>
    </source>
</evidence>
<evidence type="ECO:0000256" key="5">
    <source>
        <dbReference type="ARBA" id="ARBA00022454"/>
    </source>
</evidence>
<evidence type="ECO:0000256" key="6">
    <source>
        <dbReference type="ARBA" id="ARBA00022490"/>
    </source>
</evidence>
<evidence type="ECO:0000256" key="15">
    <source>
        <dbReference type="ARBA" id="ARBA00023306"/>
    </source>
</evidence>
<feature type="compositionally biased region" description="Pro residues" evidence="19">
    <location>
        <begin position="160"/>
        <end position="169"/>
    </location>
</feature>
<comment type="subcellular location">
    <subcellularLocation>
        <location evidence="3">Chromosome</location>
        <location evidence="3">Centromere</location>
        <location evidence="3">Kinetochore</location>
    </subcellularLocation>
    <subcellularLocation>
        <location evidence="2">Cytoplasm</location>
        <location evidence="2">Cytoskeleton</location>
        <location evidence="2">Spindle</location>
    </subcellularLocation>
    <subcellularLocation>
        <location evidence="1">Nucleus</location>
    </subcellularLocation>
</comment>
<keyword evidence="9" id="KW-0498">Mitosis</keyword>
<organism evidence="20 21">
    <name type="scientific">Sodiomyces alkalinus (strain CBS 110278 / VKM F-3762 / F11)</name>
    <name type="common">Alkaliphilic filamentous fungus</name>
    <dbReference type="NCBI Taxonomy" id="1314773"/>
    <lineage>
        <taxon>Eukaryota</taxon>
        <taxon>Fungi</taxon>
        <taxon>Dikarya</taxon>
        <taxon>Ascomycota</taxon>
        <taxon>Pezizomycotina</taxon>
        <taxon>Sordariomycetes</taxon>
        <taxon>Hypocreomycetidae</taxon>
        <taxon>Glomerellales</taxon>
        <taxon>Plectosphaerellaceae</taxon>
        <taxon>Sodiomyces</taxon>
    </lineage>
</organism>
<evidence type="ECO:0000256" key="10">
    <source>
        <dbReference type="ARBA" id="ARBA00022829"/>
    </source>
</evidence>
<evidence type="ECO:0000256" key="16">
    <source>
        <dbReference type="ARBA" id="ARBA00023328"/>
    </source>
</evidence>
<keyword evidence="10" id="KW-0159">Chromosome partition</keyword>
<keyword evidence="15" id="KW-0131">Cell cycle</keyword>
<dbReference type="RefSeq" id="XP_028462662.1">
    <property type="nucleotide sequence ID" value="XM_028615190.1"/>
</dbReference>
<proteinExistence type="inferred from homology"/>
<evidence type="ECO:0000256" key="3">
    <source>
        <dbReference type="ARBA" id="ARBA00004629"/>
    </source>
</evidence>
<dbReference type="EMBL" id="ML119062">
    <property type="protein sequence ID" value="ROT34856.1"/>
    <property type="molecule type" value="Genomic_DNA"/>
</dbReference>
<keyword evidence="12" id="KW-0175">Coiled coil</keyword>
<keyword evidence="13" id="KW-0206">Cytoskeleton</keyword>
<name>A0A3N2PKK9_SODAK</name>
<feature type="region of interest" description="Disordered" evidence="19">
    <location>
        <begin position="146"/>
        <end position="177"/>
    </location>
</feature>
<comment type="similarity">
    <text evidence="4">Belongs to the DASH complex DUO1 family.</text>
</comment>
<sequence length="359" mass="40467">MRVDVVNCKYPSMPSTSRLGFRTIGSDDGCATRVARRGVVRSSSEGRSAGCKEKRGDEAPKFHRYFHESTFENHKPSLIPTHPMPRLHANANKTPLFSDTQTEDVIANQFEPEALSVQDQPGWGSELVIMSDPMDDSVTEDIWASPEQQPTKKPQTPRTPKTPPPPRTPGPNQGTEYDREAALRKELEGVRTINASIEGLIRTLERAQENMTVGLATVSGTVNHASTLLNTWTRILSQTEHNQRLILDPTWRGATQDVLDIEAEALRRQQAAERRAAEEERKREAARRKREEEEQGRQKQAAVVGRTPSSAGNEHRHVAYSGCQLFEYEHEHVRDKDRSRSCVHACGGRVLIAQWPERW</sequence>
<dbReference type="GO" id="GO:0042729">
    <property type="term" value="C:DASH complex"/>
    <property type="evidence" value="ECO:0007669"/>
    <property type="project" value="InterPro"/>
</dbReference>
<evidence type="ECO:0000256" key="11">
    <source>
        <dbReference type="ARBA" id="ARBA00022838"/>
    </source>
</evidence>
<feature type="compositionally biased region" description="Low complexity" evidence="19">
    <location>
        <begin position="148"/>
        <end position="159"/>
    </location>
</feature>
<evidence type="ECO:0000256" key="1">
    <source>
        <dbReference type="ARBA" id="ARBA00004123"/>
    </source>
</evidence>
<dbReference type="PANTHER" id="PTHR28216">
    <property type="entry name" value="DASH COMPLEX SUBUNIT DUO1"/>
    <property type="match status" value="1"/>
</dbReference>
<dbReference type="PANTHER" id="PTHR28216:SF1">
    <property type="entry name" value="DASH COMPLEX SUBUNIT DUO1"/>
    <property type="match status" value="1"/>
</dbReference>
<evidence type="ECO:0000256" key="2">
    <source>
        <dbReference type="ARBA" id="ARBA00004186"/>
    </source>
</evidence>
<keyword evidence="6" id="KW-0963">Cytoplasm</keyword>
<evidence type="ECO:0000256" key="17">
    <source>
        <dbReference type="ARBA" id="ARBA00044152"/>
    </source>
</evidence>
<dbReference type="AlphaFoldDB" id="A0A3N2PKK9"/>
<accession>A0A3N2PKK9</accession>
<keyword evidence="11" id="KW-0995">Kinetochore</keyword>
<dbReference type="Proteomes" id="UP000272025">
    <property type="component" value="Unassembled WGS sequence"/>
</dbReference>
<keyword evidence="21" id="KW-1185">Reference proteome</keyword>